<dbReference type="eggNOG" id="KOG1854">
    <property type="taxonomic scope" value="Eukaryota"/>
</dbReference>
<evidence type="ECO:0000256" key="7">
    <source>
        <dbReference type="ARBA" id="ARBA00023054"/>
    </source>
</evidence>
<evidence type="ECO:0000256" key="2">
    <source>
        <dbReference type="ARBA" id="ARBA00010877"/>
    </source>
</evidence>
<dbReference type="GO" id="GO:0042407">
    <property type="term" value="P:cristae formation"/>
    <property type="evidence" value="ECO:0007669"/>
    <property type="project" value="TreeGrafter"/>
</dbReference>
<evidence type="ECO:0000256" key="4">
    <source>
        <dbReference type="ARBA" id="ARBA00022692"/>
    </source>
</evidence>
<keyword evidence="6" id="KW-1133">Transmembrane helix</keyword>
<dbReference type="GO" id="GO:0061617">
    <property type="term" value="C:MICOS complex"/>
    <property type="evidence" value="ECO:0007669"/>
    <property type="project" value="TreeGrafter"/>
</dbReference>
<evidence type="ECO:0000256" key="8">
    <source>
        <dbReference type="ARBA" id="ARBA00023128"/>
    </source>
</evidence>
<dbReference type="OMA" id="WIEAARN"/>
<dbReference type="PANTHER" id="PTHR15415:SF7">
    <property type="entry name" value="MICOS COMPLEX SUBUNIT MIC60"/>
    <property type="match status" value="1"/>
</dbReference>
<evidence type="ECO:0000256" key="11">
    <source>
        <dbReference type="RuleBase" id="RU363000"/>
    </source>
</evidence>
<dbReference type="VEuPathDB" id="FungiDB:SCHCODRAFT_02606400"/>
<dbReference type="PANTHER" id="PTHR15415">
    <property type="entry name" value="MITOFILIN"/>
    <property type="match status" value="1"/>
</dbReference>
<dbReference type="HOGENOM" id="CLU_008024_2_1_1"/>
<evidence type="ECO:0000256" key="1">
    <source>
        <dbReference type="ARBA" id="ARBA00004434"/>
    </source>
</evidence>
<name>D8PWN0_SCHCM</name>
<evidence type="ECO:0000313" key="13">
    <source>
        <dbReference type="Proteomes" id="UP000007431"/>
    </source>
</evidence>
<reference evidence="12 13" key="1">
    <citation type="journal article" date="2010" name="Nat. Biotechnol.">
        <title>Genome sequence of the model mushroom Schizophyllum commune.</title>
        <authorList>
            <person name="Ohm R.A."/>
            <person name="de Jong J.F."/>
            <person name="Lugones L.G."/>
            <person name="Aerts A."/>
            <person name="Kothe E."/>
            <person name="Stajich J.E."/>
            <person name="de Vries R.P."/>
            <person name="Record E."/>
            <person name="Levasseur A."/>
            <person name="Baker S.E."/>
            <person name="Bartholomew K.A."/>
            <person name="Coutinho P.M."/>
            <person name="Erdmann S."/>
            <person name="Fowler T.J."/>
            <person name="Gathman A.C."/>
            <person name="Lombard V."/>
            <person name="Henrissat B."/>
            <person name="Knabe N."/>
            <person name="Kuees U."/>
            <person name="Lilly W.W."/>
            <person name="Lindquist E."/>
            <person name="Lucas S."/>
            <person name="Magnuson J.K."/>
            <person name="Piumi F."/>
            <person name="Raudaskoski M."/>
            <person name="Salamov A."/>
            <person name="Schmutz J."/>
            <person name="Schwarze F.W.M.R."/>
            <person name="vanKuyk P.A."/>
            <person name="Horton J.S."/>
            <person name="Grigoriev I.V."/>
            <person name="Woesten H.A.B."/>
        </authorList>
    </citation>
    <scope>NUCLEOTIDE SEQUENCE [LARGE SCALE GENOMIC DNA]</scope>
    <source>
        <strain evidence="13">H4-8 / FGSC 9210</strain>
    </source>
</reference>
<keyword evidence="8 11" id="KW-0496">Mitochondrion</keyword>
<dbReference type="InParanoid" id="D8PWN0"/>
<dbReference type="EMBL" id="GL377303">
    <property type="protein sequence ID" value="EFJ00238.1"/>
    <property type="molecule type" value="Genomic_DNA"/>
</dbReference>
<keyword evidence="13" id="KW-1185">Reference proteome</keyword>
<evidence type="ECO:0000256" key="5">
    <source>
        <dbReference type="ARBA" id="ARBA00022792"/>
    </source>
</evidence>
<keyword evidence="4 11" id="KW-0812">Transmembrane</keyword>
<accession>D8PWN0</accession>
<dbReference type="GeneID" id="9595740"/>
<dbReference type="FunCoup" id="D8PWN0">
    <property type="interactions" value="101"/>
</dbReference>
<protein>
    <recommendedName>
        <fullName evidence="3 11">MICOS complex subunit MIC60</fullName>
    </recommendedName>
    <alternativeName>
        <fullName evidence="11">Mitofilin</fullName>
    </alternativeName>
</protein>
<comment type="subcellular location">
    <subcellularLocation>
        <location evidence="1 11">Mitochondrion inner membrane</location>
        <topology evidence="1 11">Single-pass membrane protein</topology>
    </subcellularLocation>
</comment>
<gene>
    <name evidence="12" type="ORF">SCHCODRAFT_84513</name>
</gene>
<dbReference type="InterPro" id="IPR019133">
    <property type="entry name" value="MIC60"/>
</dbReference>
<evidence type="ECO:0000256" key="10">
    <source>
        <dbReference type="ARBA" id="ARBA00025571"/>
    </source>
</evidence>
<proteinExistence type="inferred from homology"/>
<organism evidence="13">
    <name type="scientific">Schizophyllum commune (strain H4-8 / FGSC 9210)</name>
    <name type="common">Split gill fungus</name>
    <dbReference type="NCBI Taxonomy" id="578458"/>
    <lineage>
        <taxon>Eukaryota</taxon>
        <taxon>Fungi</taxon>
        <taxon>Dikarya</taxon>
        <taxon>Basidiomycota</taxon>
        <taxon>Agaricomycotina</taxon>
        <taxon>Agaricomycetes</taxon>
        <taxon>Agaricomycetidae</taxon>
        <taxon>Agaricales</taxon>
        <taxon>Schizophyllaceae</taxon>
        <taxon>Schizophyllum</taxon>
    </lineage>
</organism>
<keyword evidence="9" id="KW-0472">Membrane</keyword>
<keyword evidence="5 11" id="KW-0999">Mitochondrion inner membrane</keyword>
<evidence type="ECO:0000256" key="3">
    <source>
        <dbReference type="ARBA" id="ARBA00018116"/>
    </source>
</evidence>
<sequence>MLELEMQSQDKLDMQEDEFRKFYDEEKLRLAQMCREKLENELKVQTELINERLKEEVIAQGIELQRRWIRAVKMHVEEERGGRLAKIDEISKELKSLERVAIDNSIYLDENLRVHALWSAYRTLAQSAIDAPVRKPFREELRVLRSIAVAREDPVTGTVLEQLENGTVADVGVEPLADLTVWFTQKVAPKVSEVALVPEYNAGLLTYLGSRIVSALMFDKRSGKAPVAGDDVLSILKRAEWYLAEKDLDSAAREVNQLRGPAATLVQDWLQAARQRLEVEQALSVVQTQATLASLLVV</sequence>
<evidence type="ECO:0000256" key="6">
    <source>
        <dbReference type="ARBA" id="ARBA00022989"/>
    </source>
</evidence>
<comment type="subunit">
    <text evidence="11">Component of the mitochondrial contact site and cristae organizing system (MICOS) complex.</text>
</comment>
<keyword evidence="7" id="KW-0175">Coiled coil</keyword>
<evidence type="ECO:0000313" key="12">
    <source>
        <dbReference type="EMBL" id="EFJ00238.1"/>
    </source>
</evidence>
<dbReference type="STRING" id="578458.D8PWN0"/>
<comment type="similarity">
    <text evidence="2 11">Belongs to the MICOS complex subunit Mic60 family.</text>
</comment>
<dbReference type="Pfam" id="PF09731">
    <property type="entry name" value="Mitofilin"/>
    <property type="match status" value="1"/>
</dbReference>
<evidence type="ECO:0000256" key="9">
    <source>
        <dbReference type="ARBA" id="ARBA00023136"/>
    </source>
</evidence>
<dbReference type="AlphaFoldDB" id="D8PWN0"/>
<comment type="function">
    <text evidence="10">Component of the MICOS complex, a large protein complex of the mitochondrial inner membrane that plays crucial roles in the maintenance of crista junctions, inner membrane architecture, and formation of contact sites to the outer membrane. Plays a role in keeping cristae membranes connected to the inner boundary membrane. Also promotes protein import via the mitochondrial intermembrane space assembly (MIA) pathway.</text>
</comment>
<dbReference type="OrthoDB" id="10261039at2759"/>
<dbReference type="KEGG" id="scm:SCHCO_02606400"/>
<dbReference type="Proteomes" id="UP000007431">
    <property type="component" value="Unassembled WGS sequence"/>
</dbReference>